<accession>A0A261S2X9</accession>
<protein>
    <recommendedName>
        <fullName evidence="6">Iron dicitrate transport regulator FecR</fullName>
    </recommendedName>
</protein>
<sequence>MTRAKVGGGAGPDAAVVEQAVAWLVTLWSGDAGQEERAACERWRRADPTHEAAWQHVQALDRHFSTLPPELAGPALRGGARLRQRRRALRYTLMLAGGAGVLALAAREGAPWFRQGTEYRVATSESRAIVLDDGSRVAMNTATELEVRFTALERRLVLRAGEVFIATHPEARPSPRPFLVETPRGTVQALGTRFLVRESRSHSRVAVYEGAVAIQPSRAVRPTRLDAGRQASFTSDVVADATAANPDAYAWTHGQLIVERMRLGDFLKELGRYRAGWVRCDPAVRNLLVSGVFPLPDTTRVLNALEHSLPVRVHYWSRYWVSVVPA</sequence>
<dbReference type="Pfam" id="PF04773">
    <property type="entry name" value="FecR"/>
    <property type="match status" value="1"/>
</dbReference>
<evidence type="ECO:0000256" key="1">
    <source>
        <dbReference type="SAM" id="Phobius"/>
    </source>
</evidence>
<reference evidence="5" key="1">
    <citation type="submission" date="2017-05" db="EMBL/GenBank/DDBJ databases">
        <title>Complete and WGS of Bordetella genogroups.</title>
        <authorList>
            <person name="Spilker T."/>
            <person name="Lipuma J."/>
        </authorList>
    </citation>
    <scope>NUCLEOTIDE SEQUENCE [LARGE SCALE GENOMIC DNA]</scope>
    <source>
        <strain evidence="5">AU16122</strain>
    </source>
</reference>
<dbReference type="Gene3D" id="2.60.120.1440">
    <property type="match status" value="1"/>
</dbReference>
<dbReference type="InterPro" id="IPR032623">
    <property type="entry name" value="FecR_N"/>
</dbReference>
<dbReference type="InterPro" id="IPR006860">
    <property type="entry name" value="FecR"/>
</dbReference>
<feature type="transmembrane region" description="Helical" evidence="1">
    <location>
        <begin position="88"/>
        <end position="106"/>
    </location>
</feature>
<keyword evidence="1" id="KW-0812">Transmembrane</keyword>
<dbReference type="PANTHER" id="PTHR30273">
    <property type="entry name" value="PERIPLASMIC SIGNAL SENSOR AND SIGMA FACTOR ACTIVATOR FECR-RELATED"/>
    <property type="match status" value="1"/>
</dbReference>
<proteinExistence type="predicted"/>
<dbReference type="Pfam" id="PF16220">
    <property type="entry name" value="DUF4880"/>
    <property type="match status" value="1"/>
</dbReference>
<evidence type="ECO:0000259" key="2">
    <source>
        <dbReference type="Pfam" id="PF04773"/>
    </source>
</evidence>
<dbReference type="OrthoDB" id="1100567at2"/>
<keyword evidence="5" id="KW-1185">Reference proteome</keyword>
<keyword evidence="1" id="KW-1133">Transmembrane helix</keyword>
<dbReference type="RefSeq" id="WP_094856120.1">
    <property type="nucleotide sequence ID" value="NZ_NEVM01000005.1"/>
</dbReference>
<evidence type="ECO:0000313" key="4">
    <source>
        <dbReference type="EMBL" id="OZI31714.1"/>
    </source>
</evidence>
<dbReference type="PANTHER" id="PTHR30273:SF2">
    <property type="entry name" value="PROTEIN FECR"/>
    <property type="match status" value="1"/>
</dbReference>
<gene>
    <name evidence="4" type="ORF">CAL29_27970</name>
</gene>
<organism evidence="4 5">
    <name type="scientific">Bordetella genomosp. 10</name>
    <dbReference type="NCBI Taxonomy" id="1416804"/>
    <lineage>
        <taxon>Bacteria</taxon>
        <taxon>Pseudomonadati</taxon>
        <taxon>Pseudomonadota</taxon>
        <taxon>Betaproteobacteria</taxon>
        <taxon>Burkholderiales</taxon>
        <taxon>Alcaligenaceae</taxon>
        <taxon>Bordetella</taxon>
    </lineage>
</organism>
<evidence type="ECO:0000259" key="3">
    <source>
        <dbReference type="Pfam" id="PF16220"/>
    </source>
</evidence>
<feature type="domain" description="FecR N-terminal" evidence="3">
    <location>
        <begin position="18"/>
        <end position="60"/>
    </location>
</feature>
<dbReference type="PIRSF" id="PIRSF018266">
    <property type="entry name" value="FecR"/>
    <property type="match status" value="1"/>
</dbReference>
<dbReference type="Proteomes" id="UP000216020">
    <property type="component" value="Unassembled WGS sequence"/>
</dbReference>
<comment type="caution">
    <text evidence="4">The sequence shown here is derived from an EMBL/GenBank/DDBJ whole genome shotgun (WGS) entry which is preliminary data.</text>
</comment>
<feature type="domain" description="FecR protein" evidence="2">
    <location>
        <begin position="118"/>
        <end position="212"/>
    </location>
</feature>
<dbReference type="EMBL" id="NEVM01000005">
    <property type="protein sequence ID" value="OZI31714.1"/>
    <property type="molecule type" value="Genomic_DNA"/>
</dbReference>
<dbReference type="InterPro" id="IPR012373">
    <property type="entry name" value="Ferrdict_sens_TM"/>
</dbReference>
<name>A0A261S2X9_9BORD</name>
<keyword evidence="1" id="KW-0472">Membrane</keyword>
<dbReference type="GO" id="GO:0016989">
    <property type="term" value="F:sigma factor antagonist activity"/>
    <property type="evidence" value="ECO:0007669"/>
    <property type="project" value="TreeGrafter"/>
</dbReference>
<evidence type="ECO:0008006" key="6">
    <source>
        <dbReference type="Google" id="ProtNLM"/>
    </source>
</evidence>
<dbReference type="AlphaFoldDB" id="A0A261S2X9"/>
<evidence type="ECO:0000313" key="5">
    <source>
        <dbReference type="Proteomes" id="UP000216020"/>
    </source>
</evidence>